<feature type="compositionally biased region" description="Low complexity" evidence="1">
    <location>
        <begin position="420"/>
        <end position="434"/>
    </location>
</feature>
<comment type="caution">
    <text evidence="2">The sequence shown here is derived from an EMBL/GenBank/DDBJ whole genome shotgun (WGS) entry which is preliminary data.</text>
</comment>
<evidence type="ECO:0000256" key="1">
    <source>
        <dbReference type="SAM" id="MobiDB-lite"/>
    </source>
</evidence>
<protein>
    <submittedName>
        <fullName evidence="2">Uncharacterized protein</fullName>
    </submittedName>
</protein>
<gene>
    <name evidence="2" type="ORF">OV079_26165</name>
</gene>
<proteinExistence type="predicted"/>
<name>A0A9X3IZE3_9BACT</name>
<dbReference type="Proteomes" id="UP001150924">
    <property type="component" value="Unassembled WGS sequence"/>
</dbReference>
<organism evidence="2 3">
    <name type="scientific">Nannocystis pusilla</name>
    <dbReference type="NCBI Taxonomy" id="889268"/>
    <lineage>
        <taxon>Bacteria</taxon>
        <taxon>Pseudomonadati</taxon>
        <taxon>Myxococcota</taxon>
        <taxon>Polyangia</taxon>
        <taxon>Nannocystales</taxon>
        <taxon>Nannocystaceae</taxon>
        <taxon>Nannocystis</taxon>
    </lineage>
</organism>
<feature type="region of interest" description="Disordered" evidence="1">
    <location>
        <begin position="612"/>
        <end position="672"/>
    </location>
</feature>
<feature type="region of interest" description="Disordered" evidence="1">
    <location>
        <begin position="962"/>
        <end position="985"/>
    </location>
</feature>
<reference evidence="2" key="1">
    <citation type="submission" date="2022-11" db="EMBL/GenBank/DDBJ databases">
        <title>Minimal conservation of predation-associated metabolite biosynthetic gene clusters underscores biosynthetic potential of Myxococcota including descriptions for ten novel species: Archangium lansinium sp. nov., Myxococcus landrumus sp. nov., Nannocystis bai.</title>
        <authorList>
            <person name="Ahearne A."/>
            <person name="Stevens C."/>
            <person name="Phillips K."/>
        </authorList>
    </citation>
    <scope>NUCLEOTIDE SEQUENCE</scope>
    <source>
        <strain evidence="2">Na p29</strain>
    </source>
</reference>
<evidence type="ECO:0000313" key="2">
    <source>
        <dbReference type="EMBL" id="MCY1008980.1"/>
    </source>
</evidence>
<evidence type="ECO:0000313" key="3">
    <source>
        <dbReference type="Proteomes" id="UP001150924"/>
    </source>
</evidence>
<accession>A0A9X3IZE3</accession>
<feature type="compositionally biased region" description="Low complexity" evidence="1">
    <location>
        <begin position="372"/>
        <end position="388"/>
    </location>
</feature>
<dbReference type="EMBL" id="JAPNKE010000002">
    <property type="protein sequence ID" value="MCY1008980.1"/>
    <property type="molecule type" value="Genomic_DNA"/>
</dbReference>
<feature type="compositionally biased region" description="Basic and acidic residues" evidence="1">
    <location>
        <begin position="645"/>
        <end position="657"/>
    </location>
</feature>
<keyword evidence="3" id="KW-1185">Reference proteome</keyword>
<sequence length="1375" mass="146120">MVKDRELAARGRAAGIELLEGTGDAGLARRLLGPRPSEAPARALAAAARMLDGPPLPLASPMLALFERARRQDPYDAELRAAYRDHWQATRWSLLLPSQEGPSPLVWIEHLPPDPLRAPTSASLWAWPNGHVQTVMAPTLPEAPGRPALLRLYTRTDASLTVTVDDERWRTLPLARLELLELALPPGPHALTVAGTSGSEVWSSLAPTPPRAPDARLLRLWRADAEHAARFALPGEPAHARVDIRALDSDTPTRVDLTLKTDTGLRRQFSVELRPVDGAAIPLDGSPRVGPPTSVLIPLDLRARALEVLVAKGGPAVAVSAAVRAPGLREPVPADEAAAGPAGHAPKDTSPSATGATGGAAAGPEGHAPKDTSPGASGVTGSAAATSPEGHASKDTSPVAAGVPGGAAATSPEGHAPKDTSTVAAGVTGSAAGAGPEGHAPKDTSLAAAGPAGHAPKDMPSGPADSPRPESPTATLERASRALLERPNDPELLIVRAGALLDLDQRAYALSDWARVAAHPLPPGLQDRAVALGRRIEALGAPSHVDVTTDVPALIAPPLAAAGLDDLALARLAPAAARARAAGPAAGLALLDELAPASPAAVGAAVLGAPAPSAMSEKTGDTPAHVDGTNVPIDMSAKTSSPRAPGDERHVRSDMSEKPSSGGPQSPAPKALSLKTPARLPADPAELALRAALLDAAARPAEAFRAWHRVYAATERWQVGLAGIKSALAALDEPTTSPEGAGLAYGLALRVRPAIRTPYLDRLANIAGERSRWSHLILSEERGSREHVDLPKQPAPATVTADARAALLAAPFPTKGALMLRPGVPVLIDLARGHDALGFELWCREVRPELGGVAPTVRFWMGEELLHTQAVAADTLTLAEFAVPARDAVTLELDDASHAYLCLARLRRPEARQVARTDRWHVARPRRPVEFIVLGPTTVQIEVHGRPASDVSVAIARGSEPFGPARSLGSPSGHVPSGLSKKTKDDLAVHPPIQVLTLADSGPLRMRLAPGVGPALVRVHQRLDAEAEPVPPRPPRRRVPRLTEETAPPAPIPHPPAAVPPPDRQVQKFGTPYVDLHLGTDDLEDSDDLRPRASGIVRLGYARELLARRLWIEVNPELRPREDTALVAGGRLSFQAFFPRAGLRAWVSAAGLVQTEHQVQPWSLRGEGRIDRPTWLAPRLQLLPGLDLAYRYQSLDSMNAFPRGELHPRVYQWYVEDHPFVFRPTLDLRVVAWQDARVVVGADMVPNSDFRSVDQVSMHAGIVGVLALYGRVVPEFALDYEASIRLKDPDRDKTYLRSRILAGLGVGIWLKDGVRLAFGVRNNLYLSTLYPARNGLDLWLRLDLPLGRGLRDFGPLEMPFRAAREHRMWRQEPTP</sequence>
<feature type="region of interest" description="Disordered" evidence="1">
    <location>
        <begin position="332"/>
        <end position="476"/>
    </location>
</feature>
<dbReference type="RefSeq" id="WP_267771633.1">
    <property type="nucleotide sequence ID" value="NZ_JAPNKE010000002.1"/>
</dbReference>
<feature type="compositionally biased region" description="Low complexity" evidence="1">
    <location>
        <begin position="332"/>
        <end position="344"/>
    </location>
</feature>
<feature type="compositionally biased region" description="Low complexity" evidence="1">
    <location>
        <begin position="396"/>
        <end position="412"/>
    </location>
</feature>